<dbReference type="InterPro" id="IPR003169">
    <property type="entry name" value="GYF"/>
</dbReference>
<reference evidence="3" key="1">
    <citation type="journal article" date="2020" name="Cell">
        <title>Large-Scale Comparative Analyses of Tick Genomes Elucidate Their Genetic Diversity and Vector Capacities.</title>
        <authorList>
            <consortium name="Tick Genome and Microbiome Consortium (TIGMIC)"/>
            <person name="Jia N."/>
            <person name="Wang J."/>
            <person name="Shi W."/>
            <person name="Du L."/>
            <person name="Sun Y."/>
            <person name="Zhan W."/>
            <person name="Jiang J.F."/>
            <person name="Wang Q."/>
            <person name="Zhang B."/>
            <person name="Ji P."/>
            <person name="Bell-Sakyi L."/>
            <person name="Cui X.M."/>
            <person name="Yuan T.T."/>
            <person name="Jiang B.G."/>
            <person name="Yang W.F."/>
            <person name="Lam T.T."/>
            <person name="Chang Q.C."/>
            <person name="Ding S.J."/>
            <person name="Wang X.J."/>
            <person name="Zhu J.G."/>
            <person name="Ruan X.D."/>
            <person name="Zhao L."/>
            <person name="Wei J.T."/>
            <person name="Ye R.Z."/>
            <person name="Que T.C."/>
            <person name="Du C.H."/>
            <person name="Zhou Y.H."/>
            <person name="Cheng J.X."/>
            <person name="Dai P.F."/>
            <person name="Guo W.B."/>
            <person name="Han X.H."/>
            <person name="Huang E.J."/>
            <person name="Li L.F."/>
            <person name="Wei W."/>
            <person name="Gao Y.C."/>
            <person name="Liu J.Z."/>
            <person name="Shao H.Z."/>
            <person name="Wang X."/>
            <person name="Wang C.C."/>
            <person name="Yang T.C."/>
            <person name="Huo Q.B."/>
            <person name="Li W."/>
            <person name="Chen H.Y."/>
            <person name="Chen S.E."/>
            <person name="Zhou L.G."/>
            <person name="Ni X.B."/>
            <person name="Tian J.H."/>
            <person name="Sheng Y."/>
            <person name="Liu T."/>
            <person name="Pan Y.S."/>
            <person name="Xia L.Y."/>
            <person name="Li J."/>
            <person name="Zhao F."/>
            <person name="Cao W.C."/>
        </authorList>
    </citation>
    <scope>NUCLEOTIDE SEQUENCE</scope>
    <source>
        <strain evidence="3">Rsan-2018</strain>
    </source>
</reference>
<feature type="region of interest" description="Disordered" evidence="1">
    <location>
        <begin position="18"/>
        <end position="54"/>
    </location>
</feature>
<dbReference type="SMART" id="SM00444">
    <property type="entry name" value="GYF"/>
    <property type="match status" value="1"/>
</dbReference>
<feature type="region of interest" description="Disordered" evidence="1">
    <location>
        <begin position="77"/>
        <end position="101"/>
    </location>
</feature>
<feature type="domain" description="GYF" evidence="2">
    <location>
        <begin position="129"/>
        <end position="177"/>
    </location>
</feature>
<reference evidence="3" key="2">
    <citation type="submission" date="2021-09" db="EMBL/GenBank/DDBJ databases">
        <authorList>
            <person name="Jia N."/>
            <person name="Wang J."/>
            <person name="Shi W."/>
            <person name="Du L."/>
            <person name="Sun Y."/>
            <person name="Zhan W."/>
            <person name="Jiang J."/>
            <person name="Wang Q."/>
            <person name="Zhang B."/>
            <person name="Ji P."/>
            <person name="Sakyi L.B."/>
            <person name="Cui X."/>
            <person name="Yuan T."/>
            <person name="Jiang B."/>
            <person name="Yang W."/>
            <person name="Lam T.T.-Y."/>
            <person name="Chang Q."/>
            <person name="Ding S."/>
            <person name="Wang X."/>
            <person name="Zhu J."/>
            <person name="Ruan X."/>
            <person name="Zhao L."/>
            <person name="Wei J."/>
            <person name="Que T."/>
            <person name="Du C."/>
            <person name="Cheng J."/>
            <person name="Dai P."/>
            <person name="Han X."/>
            <person name="Huang E."/>
            <person name="Gao Y."/>
            <person name="Liu J."/>
            <person name="Shao H."/>
            <person name="Ye R."/>
            <person name="Li L."/>
            <person name="Wei W."/>
            <person name="Wang X."/>
            <person name="Wang C."/>
            <person name="Huo Q."/>
            <person name="Li W."/>
            <person name="Guo W."/>
            <person name="Chen H."/>
            <person name="Chen S."/>
            <person name="Zhou L."/>
            <person name="Zhou L."/>
            <person name="Ni X."/>
            <person name="Tian J."/>
            <person name="Zhou Y."/>
            <person name="Sheng Y."/>
            <person name="Liu T."/>
            <person name="Pan Y."/>
            <person name="Xia L."/>
            <person name="Li J."/>
            <person name="Zhao F."/>
            <person name="Cao W."/>
        </authorList>
    </citation>
    <scope>NUCLEOTIDE SEQUENCE</scope>
    <source>
        <strain evidence="3">Rsan-2018</strain>
        <tissue evidence="3">Larvae</tissue>
    </source>
</reference>
<evidence type="ECO:0000259" key="2">
    <source>
        <dbReference type="PROSITE" id="PS50829"/>
    </source>
</evidence>
<dbReference type="InterPro" id="IPR035445">
    <property type="entry name" value="GYF-like_dom_sf"/>
</dbReference>
<dbReference type="PANTHER" id="PTHR14445:SF36">
    <property type="entry name" value="FI03272P-RELATED"/>
    <property type="match status" value="1"/>
</dbReference>
<dbReference type="Proteomes" id="UP000821837">
    <property type="component" value="Unassembled WGS sequence"/>
</dbReference>
<dbReference type="VEuPathDB" id="VectorBase:RSAN_031831"/>
<dbReference type="EMBL" id="JABSTV010001248">
    <property type="protein sequence ID" value="KAH7969942.1"/>
    <property type="molecule type" value="Genomic_DNA"/>
</dbReference>
<evidence type="ECO:0000313" key="4">
    <source>
        <dbReference type="Proteomes" id="UP000821837"/>
    </source>
</evidence>
<dbReference type="PROSITE" id="PS50829">
    <property type="entry name" value="GYF"/>
    <property type="match status" value="1"/>
</dbReference>
<evidence type="ECO:0000313" key="3">
    <source>
        <dbReference type="EMBL" id="KAH7969942.1"/>
    </source>
</evidence>
<accession>A0A9D4QB02</accession>
<feature type="compositionally biased region" description="Basic and acidic residues" evidence="1">
    <location>
        <begin position="29"/>
        <end position="39"/>
    </location>
</feature>
<dbReference type="Pfam" id="PF02213">
    <property type="entry name" value="GYF"/>
    <property type="match status" value="1"/>
</dbReference>
<dbReference type="AlphaFoldDB" id="A0A9D4QB02"/>
<feature type="region of interest" description="Disordered" evidence="1">
    <location>
        <begin position="289"/>
        <end position="311"/>
    </location>
</feature>
<evidence type="ECO:0000256" key="1">
    <source>
        <dbReference type="SAM" id="MobiDB-lite"/>
    </source>
</evidence>
<keyword evidence="4" id="KW-1185">Reference proteome</keyword>
<feature type="compositionally biased region" description="Polar residues" evidence="1">
    <location>
        <begin position="77"/>
        <end position="88"/>
    </location>
</feature>
<proteinExistence type="predicted"/>
<organism evidence="3 4">
    <name type="scientific">Rhipicephalus sanguineus</name>
    <name type="common">Brown dog tick</name>
    <name type="synonym">Ixodes sanguineus</name>
    <dbReference type="NCBI Taxonomy" id="34632"/>
    <lineage>
        <taxon>Eukaryota</taxon>
        <taxon>Metazoa</taxon>
        <taxon>Ecdysozoa</taxon>
        <taxon>Arthropoda</taxon>
        <taxon>Chelicerata</taxon>
        <taxon>Arachnida</taxon>
        <taxon>Acari</taxon>
        <taxon>Parasitiformes</taxon>
        <taxon>Ixodida</taxon>
        <taxon>Ixodoidea</taxon>
        <taxon>Ixodidae</taxon>
        <taxon>Rhipicephalinae</taxon>
        <taxon>Rhipicephalus</taxon>
        <taxon>Rhipicephalus</taxon>
    </lineage>
</organism>
<dbReference type="PANTHER" id="PTHR14445">
    <property type="entry name" value="GRB10 INTERACTING GYF PROTEIN"/>
    <property type="match status" value="1"/>
</dbReference>
<dbReference type="Gene3D" id="3.30.1490.40">
    <property type="match status" value="1"/>
</dbReference>
<protein>
    <recommendedName>
        <fullName evidence="2">GYF domain-containing protein</fullName>
    </recommendedName>
</protein>
<comment type="caution">
    <text evidence="3">The sequence shown here is derived from an EMBL/GenBank/DDBJ whole genome shotgun (WGS) entry which is preliminary data.</text>
</comment>
<dbReference type="SUPFAM" id="SSF55277">
    <property type="entry name" value="GYF domain"/>
    <property type="match status" value="1"/>
</dbReference>
<sequence length="537" mass="59107">MFCAADARVHSISIADEENEPCSMPAPRARAEGEKRSTFRGEQAPMSPRSRESAALNKVSAVSGPSEGHKAMIQTVQERTGETNTEFKSGTPPDSCDEDSTLTRVQLRSAKPSKQQQASMPNTNGSRDCELWLYKDQLGCVHGPFSGACMFSWFASGCFRMSLPVKRTCDREFQLLGQLMNTLGRLPFVADRSSPNQPNCSADKLQAADTPVALSSSDCSPGNEPLDCDDKLLKDSQTTFIDSQEKPRAVVSIKAALPMTGETHPAVPPGTRVRRAERVKAELGFRDTAEPLADDNRSRGGPKKEVKQHEGAWGGYKKYQPAARNFVSATQPADTKNAVYRRTSTAAVDTPTAPTTWAKVCLKAPTKPQFGHGWGDPVGAPEPVAIENMVRFPSLGGKAFAEASQNKTRNQKQDPAWIRRAAADQDFTRWCYDRLRNLPSYVHVPTFFELLRDVDSSAEIEEYVRQHFGNGEEASRFAREFVQRRFQWKQLTGWKSPAELREATAGVDMAPKGKKKVQKLNGTALGFVVAGEAFKKA</sequence>
<name>A0A9D4QB02_RHISA</name>
<gene>
    <name evidence="3" type="ORF">HPB52_022998</name>
</gene>
<dbReference type="GO" id="GO:0005829">
    <property type="term" value="C:cytosol"/>
    <property type="evidence" value="ECO:0007669"/>
    <property type="project" value="TreeGrafter"/>
</dbReference>
<dbReference type="InterPro" id="IPR051640">
    <property type="entry name" value="GRB10-interact_GYF"/>
</dbReference>
<feature type="compositionally biased region" description="Basic and acidic residues" evidence="1">
    <location>
        <begin position="289"/>
        <end position="310"/>
    </location>
</feature>